<keyword evidence="7" id="KW-0653">Protein transport</keyword>
<dbReference type="PANTHER" id="PTHR33446:SF2">
    <property type="entry name" value="PROTEIN TONB"/>
    <property type="match status" value="1"/>
</dbReference>
<dbReference type="InterPro" id="IPR051045">
    <property type="entry name" value="TonB-dependent_transducer"/>
</dbReference>
<dbReference type="NCBIfam" id="TIGR01352">
    <property type="entry name" value="tonB_Cterm"/>
    <property type="match status" value="1"/>
</dbReference>
<dbReference type="OrthoDB" id="9812355at2"/>
<dbReference type="GO" id="GO:0015031">
    <property type="term" value="P:protein transport"/>
    <property type="evidence" value="ECO:0007669"/>
    <property type="project" value="UniProtKB-KW"/>
</dbReference>
<evidence type="ECO:0000313" key="13">
    <source>
        <dbReference type="Proteomes" id="UP000271925"/>
    </source>
</evidence>
<accession>A0A3P1BM55</accession>
<dbReference type="PRINTS" id="PR01374">
    <property type="entry name" value="TONBPROTEIN"/>
</dbReference>
<keyword evidence="6" id="KW-0812">Transmembrane</keyword>
<dbReference type="PROSITE" id="PS51257">
    <property type="entry name" value="PROKAR_LIPOPROTEIN"/>
    <property type="match status" value="1"/>
</dbReference>
<evidence type="ECO:0000259" key="11">
    <source>
        <dbReference type="PROSITE" id="PS52015"/>
    </source>
</evidence>
<evidence type="ECO:0000256" key="9">
    <source>
        <dbReference type="ARBA" id="ARBA00023136"/>
    </source>
</evidence>
<dbReference type="GO" id="GO:0098797">
    <property type="term" value="C:plasma membrane protein complex"/>
    <property type="evidence" value="ECO:0007669"/>
    <property type="project" value="TreeGrafter"/>
</dbReference>
<dbReference type="Proteomes" id="UP000271925">
    <property type="component" value="Unassembled WGS sequence"/>
</dbReference>
<dbReference type="GO" id="GO:0055085">
    <property type="term" value="P:transmembrane transport"/>
    <property type="evidence" value="ECO:0007669"/>
    <property type="project" value="InterPro"/>
</dbReference>
<dbReference type="AlphaFoldDB" id="A0A3P1BM55"/>
<keyword evidence="8" id="KW-1133">Transmembrane helix</keyword>
<evidence type="ECO:0000256" key="8">
    <source>
        <dbReference type="ARBA" id="ARBA00022989"/>
    </source>
</evidence>
<gene>
    <name evidence="12" type="ORF">EHT25_16825</name>
</gene>
<dbReference type="GO" id="GO:0015891">
    <property type="term" value="P:siderophore transport"/>
    <property type="evidence" value="ECO:0007669"/>
    <property type="project" value="InterPro"/>
</dbReference>
<keyword evidence="5" id="KW-0997">Cell inner membrane</keyword>
<evidence type="ECO:0000256" key="6">
    <source>
        <dbReference type="ARBA" id="ARBA00022692"/>
    </source>
</evidence>
<evidence type="ECO:0000256" key="5">
    <source>
        <dbReference type="ARBA" id="ARBA00022519"/>
    </source>
</evidence>
<evidence type="ECO:0000256" key="1">
    <source>
        <dbReference type="ARBA" id="ARBA00004383"/>
    </source>
</evidence>
<keyword evidence="4" id="KW-1003">Cell membrane</keyword>
<dbReference type="Gene3D" id="3.30.1150.10">
    <property type="match status" value="1"/>
</dbReference>
<keyword evidence="3" id="KW-0813">Transport</keyword>
<feature type="domain" description="TonB C-terminal" evidence="11">
    <location>
        <begin position="53"/>
        <end position="144"/>
    </location>
</feature>
<proteinExistence type="inferred from homology"/>
<dbReference type="PROSITE" id="PS52015">
    <property type="entry name" value="TONB_CTD"/>
    <property type="match status" value="1"/>
</dbReference>
<dbReference type="EMBL" id="RQJO01000009">
    <property type="protein sequence ID" value="RRB02147.1"/>
    <property type="molecule type" value="Genomic_DNA"/>
</dbReference>
<keyword evidence="13" id="KW-1185">Reference proteome</keyword>
<comment type="caution">
    <text evidence="12">The sequence shown here is derived from an EMBL/GenBank/DDBJ whole genome shotgun (WGS) entry which is preliminary data.</text>
</comment>
<dbReference type="InterPro" id="IPR006260">
    <property type="entry name" value="TonB/TolA_C"/>
</dbReference>
<dbReference type="PANTHER" id="PTHR33446">
    <property type="entry name" value="PROTEIN TONB-RELATED"/>
    <property type="match status" value="1"/>
</dbReference>
<keyword evidence="9" id="KW-0472">Membrane</keyword>
<comment type="subcellular location">
    <subcellularLocation>
        <location evidence="1">Cell inner membrane</location>
        <topology evidence="1">Single-pass membrane protein</topology>
        <orientation evidence="1">Periplasmic side</orientation>
    </subcellularLocation>
</comment>
<evidence type="ECO:0000256" key="3">
    <source>
        <dbReference type="ARBA" id="ARBA00022448"/>
    </source>
</evidence>
<reference evidence="12 13" key="1">
    <citation type="submission" date="2018-11" db="EMBL/GenBank/DDBJ databases">
        <authorList>
            <person name="Zhou Z."/>
            <person name="Wang G."/>
        </authorList>
    </citation>
    <scope>NUCLEOTIDE SEQUENCE [LARGE SCALE GENOMIC DNA]</scope>
    <source>
        <strain evidence="12 13">KCTC52004</strain>
    </source>
</reference>
<feature type="signal peptide" evidence="10">
    <location>
        <begin position="1"/>
        <end position="21"/>
    </location>
</feature>
<evidence type="ECO:0000256" key="7">
    <source>
        <dbReference type="ARBA" id="ARBA00022927"/>
    </source>
</evidence>
<evidence type="ECO:0000313" key="12">
    <source>
        <dbReference type="EMBL" id="RRB02147.1"/>
    </source>
</evidence>
<protein>
    <submittedName>
        <fullName evidence="12">Energy transducer TonB</fullName>
    </submittedName>
</protein>
<dbReference type="GO" id="GO:0031992">
    <property type="term" value="F:energy transducer activity"/>
    <property type="evidence" value="ECO:0007669"/>
    <property type="project" value="InterPro"/>
</dbReference>
<dbReference type="RefSeq" id="WP_124876311.1">
    <property type="nucleotide sequence ID" value="NZ_RQJO01000009.1"/>
</dbReference>
<dbReference type="InterPro" id="IPR003538">
    <property type="entry name" value="TonB"/>
</dbReference>
<sequence length="144" mass="16322">MKHYAFLFVMLMISCCRSAHAQQATVKVEIQDSTSRANRPVFTVTELPPEFPGGMRRLDGYITKNLRYPEAARKTGLEGRVFVSFIVTEQGKIEDAHVLKNLDPELDAEALRLIKSMPTWTPAKQAGQPVACRYNLPVNFRINR</sequence>
<dbReference type="Pfam" id="PF03544">
    <property type="entry name" value="TonB_C"/>
    <property type="match status" value="1"/>
</dbReference>
<dbReference type="InterPro" id="IPR037682">
    <property type="entry name" value="TonB_C"/>
</dbReference>
<dbReference type="SUPFAM" id="SSF74653">
    <property type="entry name" value="TolA/TonB C-terminal domain"/>
    <property type="match status" value="1"/>
</dbReference>
<feature type="chain" id="PRO_5018201590" evidence="10">
    <location>
        <begin position="22"/>
        <end position="144"/>
    </location>
</feature>
<evidence type="ECO:0000256" key="2">
    <source>
        <dbReference type="ARBA" id="ARBA00006555"/>
    </source>
</evidence>
<organism evidence="12 13">
    <name type="scientific">Larkinella rosea</name>
    <dbReference type="NCBI Taxonomy" id="2025312"/>
    <lineage>
        <taxon>Bacteria</taxon>
        <taxon>Pseudomonadati</taxon>
        <taxon>Bacteroidota</taxon>
        <taxon>Cytophagia</taxon>
        <taxon>Cytophagales</taxon>
        <taxon>Spirosomataceae</taxon>
        <taxon>Larkinella</taxon>
    </lineage>
</organism>
<dbReference type="GO" id="GO:0030288">
    <property type="term" value="C:outer membrane-bounded periplasmic space"/>
    <property type="evidence" value="ECO:0007669"/>
    <property type="project" value="InterPro"/>
</dbReference>
<name>A0A3P1BM55_9BACT</name>
<evidence type="ECO:0000256" key="4">
    <source>
        <dbReference type="ARBA" id="ARBA00022475"/>
    </source>
</evidence>
<evidence type="ECO:0000256" key="10">
    <source>
        <dbReference type="SAM" id="SignalP"/>
    </source>
</evidence>
<comment type="similarity">
    <text evidence="2">Belongs to the TonB family.</text>
</comment>
<keyword evidence="10" id="KW-0732">Signal</keyword>